<dbReference type="EMBL" id="CAJNBJ010000018">
    <property type="protein sequence ID" value="CAE6785579.1"/>
    <property type="molecule type" value="Genomic_DNA"/>
</dbReference>
<feature type="transmembrane region" description="Helical" evidence="1">
    <location>
        <begin position="527"/>
        <end position="548"/>
    </location>
</feature>
<keyword evidence="1" id="KW-0812">Transmembrane</keyword>
<evidence type="ECO:0000313" key="2">
    <source>
        <dbReference type="EMBL" id="CAE6785579.1"/>
    </source>
</evidence>
<keyword evidence="1" id="KW-0472">Membrane</keyword>
<feature type="transmembrane region" description="Helical" evidence="1">
    <location>
        <begin position="671"/>
        <end position="697"/>
    </location>
</feature>
<name>A0ABN7M6C4_9BACT</name>
<comment type="caution">
    <text evidence="2">The sequence shown here is derived from an EMBL/GenBank/DDBJ whole genome shotgun (WGS) entry which is preliminary data.</text>
</comment>
<evidence type="ECO:0000256" key="1">
    <source>
        <dbReference type="SAM" id="Phobius"/>
    </source>
</evidence>
<organism evidence="2 3">
    <name type="scientific">Nitrospira defluvii</name>
    <dbReference type="NCBI Taxonomy" id="330214"/>
    <lineage>
        <taxon>Bacteria</taxon>
        <taxon>Pseudomonadati</taxon>
        <taxon>Nitrospirota</taxon>
        <taxon>Nitrospiria</taxon>
        <taxon>Nitrospirales</taxon>
        <taxon>Nitrospiraceae</taxon>
        <taxon>Nitrospira</taxon>
    </lineage>
</organism>
<sequence length="722" mass="82125">MSNESETPHPRHYIIVVHGIGEQRHNETTVEVVNRFATARAKPTPEFPYAALLPGTLSSLSMRRKGGGQGWSEFEGIPVEPRSVSAAFDGTRATITAGKNFRFVDMRWADILQEHHRVFSSSTKQWTGSLLARLQPPFTPPKWSTPWVLPLLWEIKQTLLPIQGLLKRYSDEIEKTVFQDVIGDIHLYGDYARTRGQAVRRFHTVMDEIHLRDYVQWCRFERTSAAEDYVPPLYTIIAHSLGSVLSYDALVYAFAKESIRDGTDRHESGCLPFPGYTEREDSDQDAWLGLLAELMRDPRRSDLPRAAKNWADFSQCYSQFGQCHGANMPNMNGSPIYQEIPLLLWRNHVKNFITLGSPIDKFHTLWHHNYRHMGLSHHSFSPAWSDNWLDDSLRHRITHYNLCDEQDPVGHHLDTTLECPSYSKVFNTSIPVACRDVVFRRYSVPGMAHVQYWKDQALFDRVISEVIDESPAFPGDHDETHVGQFISKDFIEVAGVYDMALIWAYARIPLIASVITGLLLSYGWIGWWYWGFSPSSAFALLTGILLWTCPRPFDAYRREAKTEYIAGQNGLMRRVLPWQPRRGIFANVVAGSVAWRRILILLNAHPHQAFDANDAKNRNVRLSLKTAGNFNRVFRRRILGGIVVLLLASAWIWGGGRHLSASVDNVAGPPVWYVATLVLLTVTMVYLCCMTYVGYIFKKMKKTMAPAGMSDSPSTLPASQVT</sequence>
<accession>A0ABN7M6C4</accession>
<reference evidence="2 3" key="1">
    <citation type="submission" date="2021-02" db="EMBL/GenBank/DDBJ databases">
        <authorList>
            <person name="Han P."/>
        </authorList>
    </citation>
    <scope>NUCLEOTIDE SEQUENCE [LARGE SCALE GENOMIC DNA]</scope>
    <source>
        <strain evidence="2">Candidatus Nitrospira sp. ZN2</strain>
    </source>
</reference>
<keyword evidence="3" id="KW-1185">Reference proteome</keyword>
<gene>
    <name evidence="2" type="ORF">NSPZN2_50092</name>
</gene>
<protein>
    <submittedName>
        <fullName evidence="2">Uncharacterized protein</fullName>
    </submittedName>
</protein>
<feature type="transmembrane region" description="Helical" evidence="1">
    <location>
        <begin position="638"/>
        <end position="656"/>
    </location>
</feature>
<proteinExistence type="predicted"/>
<keyword evidence="1" id="KW-1133">Transmembrane helix</keyword>
<evidence type="ECO:0000313" key="3">
    <source>
        <dbReference type="Proteomes" id="UP000675880"/>
    </source>
</evidence>
<dbReference type="Proteomes" id="UP000675880">
    <property type="component" value="Unassembled WGS sequence"/>
</dbReference>
<dbReference type="RefSeq" id="WP_213043686.1">
    <property type="nucleotide sequence ID" value="NZ_CAJNBJ010000018.1"/>
</dbReference>